<evidence type="ECO:0000313" key="1">
    <source>
        <dbReference type="EMBL" id="KAH7861697.1"/>
    </source>
</evidence>
<organism evidence="1 2">
    <name type="scientific">Vaccinium darrowii</name>
    <dbReference type="NCBI Taxonomy" id="229202"/>
    <lineage>
        <taxon>Eukaryota</taxon>
        <taxon>Viridiplantae</taxon>
        <taxon>Streptophyta</taxon>
        <taxon>Embryophyta</taxon>
        <taxon>Tracheophyta</taxon>
        <taxon>Spermatophyta</taxon>
        <taxon>Magnoliopsida</taxon>
        <taxon>eudicotyledons</taxon>
        <taxon>Gunneridae</taxon>
        <taxon>Pentapetalae</taxon>
        <taxon>asterids</taxon>
        <taxon>Ericales</taxon>
        <taxon>Ericaceae</taxon>
        <taxon>Vaccinioideae</taxon>
        <taxon>Vaccinieae</taxon>
        <taxon>Vaccinium</taxon>
    </lineage>
</organism>
<keyword evidence="2" id="KW-1185">Reference proteome</keyword>
<evidence type="ECO:0000313" key="2">
    <source>
        <dbReference type="Proteomes" id="UP000828048"/>
    </source>
</evidence>
<reference evidence="1 2" key="1">
    <citation type="journal article" date="2021" name="Hortic Res">
        <title>High-quality reference genome and annotation aids understanding of berry development for evergreen blueberry (Vaccinium darrowii).</title>
        <authorList>
            <person name="Yu J."/>
            <person name="Hulse-Kemp A.M."/>
            <person name="Babiker E."/>
            <person name="Staton M."/>
        </authorList>
    </citation>
    <scope>NUCLEOTIDE SEQUENCE [LARGE SCALE GENOMIC DNA]</scope>
    <source>
        <strain evidence="2">cv. NJ 8807/NJ 8810</strain>
        <tissue evidence="1">Young leaf</tissue>
    </source>
</reference>
<protein>
    <submittedName>
        <fullName evidence="1">Uncharacterized protein</fullName>
    </submittedName>
</protein>
<name>A0ACB7Z805_9ERIC</name>
<dbReference type="Proteomes" id="UP000828048">
    <property type="component" value="Chromosome 4"/>
</dbReference>
<proteinExistence type="predicted"/>
<comment type="caution">
    <text evidence="1">The sequence shown here is derived from an EMBL/GenBank/DDBJ whole genome shotgun (WGS) entry which is preliminary data.</text>
</comment>
<accession>A0ACB7Z805</accession>
<sequence length="243" mass="25215">MASTPLSLLLFSLTTLLLLTPFTSAQSSSAPAPSSSTAINITGILDKDGQYTVFIRMLTSTQVGSQIDNQVNNSNQGMTVFCPTDNAFNNLPAGYLNNLTSQQQVILVLYHVVPQYLTLAALQTVSNPVRTQASGQDGGGVFGLYFSGNNNQVNVSTGIVETPVNNPLRQQLPLAMYEVDKVLIPKEFSEAAAPAPSPPAANTTSGSNSTKSTAAPSSSGSGRLGMGLGLVAGFGLLCIGLLS</sequence>
<dbReference type="EMBL" id="CM037154">
    <property type="protein sequence ID" value="KAH7861697.1"/>
    <property type="molecule type" value="Genomic_DNA"/>
</dbReference>
<gene>
    <name evidence="1" type="ORF">Vadar_029459</name>
</gene>